<organism evidence="2 3">
    <name type="scientific">Paraglaciecola aquimarina</name>
    <dbReference type="NCBI Taxonomy" id="1235557"/>
    <lineage>
        <taxon>Bacteria</taxon>
        <taxon>Pseudomonadati</taxon>
        <taxon>Pseudomonadota</taxon>
        <taxon>Gammaproteobacteria</taxon>
        <taxon>Alteromonadales</taxon>
        <taxon>Alteromonadaceae</taxon>
        <taxon>Paraglaciecola</taxon>
    </lineage>
</organism>
<dbReference type="PROSITE" id="PS51318">
    <property type="entry name" value="TAT"/>
    <property type="match status" value="1"/>
</dbReference>
<dbReference type="Proteomes" id="UP001247805">
    <property type="component" value="Unassembled WGS sequence"/>
</dbReference>
<dbReference type="InterPro" id="IPR050464">
    <property type="entry name" value="Zeta_carotene_desat/Oxidored"/>
</dbReference>
<gene>
    <name evidence="2" type="ORF">RS130_01050</name>
</gene>
<keyword evidence="1" id="KW-0732">Signal</keyword>
<dbReference type="InterPro" id="IPR036188">
    <property type="entry name" value="FAD/NAD-bd_sf"/>
</dbReference>
<comment type="caution">
    <text evidence="2">The sequence shown here is derived from an EMBL/GenBank/DDBJ whole genome shotgun (WGS) entry which is preliminary data.</text>
</comment>
<dbReference type="Gene3D" id="3.90.660.10">
    <property type="match status" value="1"/>
</dbReference>
<sequence>MLNITRRQFLSYVGAAGGSSALLKTSLALGMMPEDSYAGPVQVKPATAGNKPTALILGAGIAGLSTALELEKAGYHCTILEASFRPGGRNLTVRHGDKIDEMGNPQICNFDKQDNLFSIAVLHEFPVIIGAYCTIAEH</sequence>
<dbReference type="Gene3D" id="3.50.50.60">
    <property type="entry name" value="FAD/NAD(P)-binding domain"/>
    <property type="match status" value="1"/>
</dbReference>
<keyword evidence="3" id="KW-1185">Reference proteome</keyword>
<dbReference type="InterPro" id="IPR019546">
    <property type="entry name" value="TAT_signal_bac_arc"/>
</dbReference>
<dbReference type="InterPro" id="IPR006311">
    <property type="entry name" value="TAT_signal"/>
</dbReference>
<reference evidence="2 3" key="1">
    <citation type="submission" date="2023-10" db="EMBL/GenBank/DDBJ databases">
        <title>Glaciecola aquimarina strain GGW-M5 nov., isolated from a coastal seawater.</title>
        <authorList>
            <person name="Bayburt H."/>
            <person name="Kim J.M."/>
            <person name="Choi B.J."/>
            <person name="Jeon C.O."/>
        </authorList>
    </citation>
    <scope>NUCLEOTIDE SEQUENCE [LARGE SCALE GENOMIC DNA]</scope>
    <source>
        <strain evidence="2 3">KCTC 32108</strain>
    </source>
</reference>
<evidence type="ECO:0000256" key="1">
    <source>
        <dbReference type="ARBA" id="ARBA00022729"/>
    </source>
</evidence>
<dbReference type="PANTHER" id="PTHR42923:SF39">
    <property type="entry name" value="AMINO OXIDASE"/>
    <property type="match status" value="1"/>
</dbReference>
<dbReference type="RefSeq" id="WP_316024398.1">
    <property type="nucleotide sequence ID" value="NZ_JAWDIO010000002.1"/>
</dbReference>
<dbReference type="PANTHER" id="PTHR42923">
    <property type="entry name" value="PROTOPORPHYRINOGEN OXIDASE"/>
    <property type="match status" value="1"/>
</dbReference>
<dbReference type="Pfam" id="PF13450">
    <property type="entry name" value="NAD_binding_8"/>
    <property type="match status" value="1"/>
</dbReference>
<dbReference type="SUPFAM" id="SSF51905">
    <property type="entry name" value="FAD/NAD(P)-binding domain"/>
    <property type="match status" value="1"/>
</dbReference>
<dbReference type="NCBIfam" id="TIGR01409">
    <property type="entry name" value="TAT_signal_seq"/>
    <property type="match status" value="1"/>
</dbReference>
<evidence type="ECO:0000313" key="3">
    <source>
        <dbReference type="Proteomes" id="UP001247805"/>
    </source>
</evidence>
<accession>A0ABU3SRS0</accession>
<protein>
    <submittedName>
        <fullName evidence="2">FAD-dependent oxidoreductase</fullName>
    </submittedName>
</protein>
<name>A0ABU3SRS0_9ALTE</name>
<proteinExistence type="predicted"/>
<evidence type="ECO:0000313" key="2">
    <source>
        <dbReference type="EMBL" id="MDU0352687.1"/>
    </source>
</evidence>
<dbReference type="EMBL" id="JAWDIO010000002">
    <property type="protein sequence ID" value="MDU0352687.1"/>
    <property type="molecule type" value="Genomic_DNA"/>
</dbReference>